<evidence type="ECO:0000256" key="4">
    <source>
        <dbReference type="ARBA" id="ARBA00022801"/>
    </source>
</evidence>
<evidence type="ECO:0000256" key="10">
    <source>
        <dbReference type="ARBA" id="ARBA00023235"/>
    </source>
</evidence>
<dbReference type="EMBL" id="FO681348">
    <property type="protein sequence ID" value="CCV65041.1"/>
    <property type="molecule type" value="Genomic_DNA"/>
</dbReference>
<dbReference type="Gene3D" id="3.90.320.10">
    <property type="match status" value="1"/>
</dbReference>
<keyword evidence="4 14" id="KW-0378">Hydrolase</keyword>
<evidence type="ECO:0000256" key="3">
    <source>
        <dbReference type="ARBA" id="ARBA00022763"/>
    </source>
</evidence>
<evidence type="ECO:0000256" key="7">
    <source>
        <dbReference type="ARBA" id="ARBA00022840"/>
    </source>
</evidence>
<evidence type="ECO:0000256" key="14">
    <source>
        <dbReference type="PROSITE-ProRule" id="PRU00560"/>
    </source>
</evidence>
<dbReference type="InterPro" id="IPR027417">
    <property type="entry name" value="P-loop_NTPase"/>
</dbReference>
<name>U4KM42_9MOLU</name>
<dbReference type="HOGENOM" id="CLU_001114_3_1_14"/>
<keyword evidence="5 14" id="KW-0347">Helicase</keyword>
<accession>U4KM42</accession>
<dbReference type="SUPFAM" id="SSF52980">
    <property type="entry name" value="Restriction endonuclease-like"/>
    <property type="match status" value="1"/>
</dbReference>
<sequence length="1085" mass="127278">MIPKKPKESYYTDHQWQAIHQKNSNVLISAGAGSGKTSVLTERVLRILNEGIDINRLLILTFTKAASLEMKERIRKNLEKAIKNAPNPHLERQLELLDVSFITTFDSFCLYLVKKYNHKLGIKKDIQIGDENLFKQQKKRIIQDLFQSLYEENNEDFFAYLRTYTTKSDEKLEDQLLFLAEQLQKYDLDETYLDTYEQTYYGKNYQEKLTHALIEKVTEFKQGLQKLNNDLSLLALESESGQDTKTRLENEIASLLSFEDLTSFNRYTEEKESFKITLKTSRDDRSLLKPYLDSFKDLLNLYQPYFSHSIETHNQTHEKNKPHVLFLLSLAFRFLASYSAFQDHLGIYDFLSISSLSTKLLKDHEDVRNELKHFYHELLIDEFQDTSLIQNIFISQIENNNVFMVGDIKQSIYRFRDAKPELFQQKYDLFKAQPTAGIKIDLNQNFRSRKEILEDINTLFYRTMSPRIGGVTYDGLQALVFGNQTYEKQKANQPYGIEILEVLSKEELEDHEKTYKTDESQVFSIIKDIKDKMASKYQVLDSKTNQLRDVKFDDFVILIDRKSPFRLFKAVAEANQVPMYLHATEPFVSNDDVLALRSLLSLFYCFKDASYGKDHFTHDFLSVFRSYLFQINDQILHDSLNALKNHSYFDYKKVLSNETIITTLDKLNALNVLSETLSLDLFLIEVTKTFNLLEKALVLNQIEAIESRLFYLIDKAKSLSKLNFGLLELLEYFSFINEEDLDLDFQSSSKLKEGMVNVMTIHKSKGLEFSICYYPMLDKRWSSPNLSNFYFDLTYGIIMPSFDEGLTDNIEKQLHLAQEKQEMISERLRLFYVALTRAKELAVIVANPPSNETFINEIKSDELVDESIRNNYNSFNQLVYTVIGHYAKKRIKAPYDEIIYNENYKDSIQKQRVHFKKEQVFNYKALSYKPKQIKKERISGNFVEIKDEQTLKDMALGTLIHEQLERLDFCLPLKNQIDQLPVDNNVKKFLYKLDRLPFLHDLKEAFIYQEYEFIVSTDDQVKQGIIDLLIETNEALIVVDYKLKDINKPIYFSQLEGYKDYLSTKSNKPIRAYLYSLIDGVYLEV</sequence>
<dbReference type="RefSeq" id="WP_030003915.1">
    <property type="nucleotide sequence ID" value="NC_022549.1"/>
</dbReference>
<keyword evidence="7 14" id="KW-0067">ATP-binding</keyword>
<comment type="catalytic activity">
    <reaction evidence="11">
        <text>Couples ATP hydrolysis with the unwinding of duplex DNA by translocating in the 3'-5' direction.</text>
        <dbReference type="EC" id="5.6.2.4"/>
    </reaction>
</comment>
<proteinExistence type="predicted"/>
<feature type="binding site" evidence="14">
    <location>
        <begin position="30"/>
        <end position="37"/>
    </location>
    <ligand>
        <name>ATP</name>
        <dbReference type="ChEBI" id="CHEBI:30616"/>
    </ligand>
</feature>
<dbReference type="STRING" id="61635.BN85300200"/>
<keyword evidence="8" id="KW-0238">DNA-binding</keyword>
<evidence type="ECO:0000256" key="12">
    <source>
        <dbReference type="ARBA" id="ARBA00034808"/>
    </source>
</evidence>
<dbReference type="InterPro" id="IPR000212">
    <property type="entry name" value="DNA_helicase_UvrD/REP"/>
</dbReference>
<dbReference type="Pfam" id="PF00580">
    <property type="entry name" value="UvrD-helicase"/>
    <property type="match status" value="1"/>
</dbReference>
<evidence type="ECO:0000256" key="1">
    <source>
        <dbReference type="ARBA" id="ARBA00022722"/>
    </source>
</evidence>
<evidence type="ECO:0000313" key="17">
    <source>
        <dbReference type="Proteomes" id="UP000032737"/>
    </source>
</evidence>
<gene>
    <name evidence="16" type="primary">addA</name>
    <name evidence="16" type="ORF">BN85300200</name>
</gene>
<dbReference type="InterPro" id="IPR011335">
    <property type="entry name" value="Restrct_endonuc-II-like"/>
</dbReference>
<evidence type="ECO:0000256" key="13">
    <source>
        <dbReference type="ARBA" id="ARBA00048988"/>
    </source>
</evidence>
<organism evidence="16 17">
    <name type="scientific">Acholeplasma brassicae</name>
    <dbReference type="NCBI Taxonomy" id="61635"/>
    <lineage>
        <taxon>Bacteria</taxon>
        <taxon>Bacillati</taxon>
        <taxon>Mycoplasmatota</taxon>
        <taxon>Mollicutes</taxon>
        <taxon>Acholeplasmatales</taxon>
        <taxon>Acholeplasmataceae</taxon>
        <taxon>Acholeplasma</taxon>
    </lineage>
</organism>
<keyword evidence="9" id="KW-0234">DNA repair</keyword>
<dbReference type="GO" id="GO:0000725">
    <property type="term" value="P:recombinational repair"/>
    <property type="evidence" value="ECO:0007669"/>
    <property type="project" value="TreeGrafter"/>
</dbReference>
<dbReference type="Pfam" id="PF13361">
    <property type="entry name" value="UvrD_C"/>
    <property type="match status" value="1"/>
</dbReference>
<evidence type="ECO:0000256" key="11">
    <source>
        <dbReference type="ARBA" id="ARBA00034617"/>
    </source>
</evidence>
<dbReference type="GO" id="GO:0003677">
    <property type="term" value="F:DNA binding"/>
    <property type="evidence" value="ECO:0007669"/>
    <property type="project" value="UniProtKB-KW"/>
</dbReference>
<dbReference type="PANTHER" id="PTHR11070">
    <property type="entry name" value="UVRD / RECB / PCRA DNA HELICASE FAMILY MEMBER"/>
    <property type="match status" value="1"/>
</dbReference>
<dbReference type="Gene3D" id="3.40.50.300">
    <property type="entry name" value="P-loop containing nucleotide triphosphate hydrolases"/>
    <property type="match status" value="4"/>
</dbReference>
<evidence type="ECO:0000256" key="9">
    <source>
        <dbReference type="ARBA" id="ARBA00023204"/>
    </source>
</evidence>
<dbReference type="EC" id="5.6.2.4" evidence="12"/>
<dbReference type="PROSITE" id="PS51198">
    <property type="entry name" value="UVRD_HELICASE_ATP_BIND"/>
    <property type="match status" value="1"/>
</dbReference>
<protein>
    <recommendedName>
        <fullName evidence="12">DNA 3'-5' helicase</fullName>
        <ecNumber evidence="12">5.6.2.4</ecNumber>
    </recommendedName>
</protein>
<dbReference type="InterPro" id="IPR014016">
    <property type="entry name" value="UvrD-like_ATP-bd"/>
</dbReference>
<feature type="domain" description="UvrD-like helicase ATP-binding" evidence="15">
    <location>
        <begin position="9"/>
        <end position="449"/>
    </location>
</feature>
<dbReference type="PANTHER" id="PTHR11070:SF48">
    <property type="entry name" value="ATP-DEPENDENT HELICASE_NUCLEASE SUBUNIT A"/>
    <property type="match status" value="1"/>
</dbReference>
<evidence type="ECO:0000259" key="15">
    <source>
        <dbReference type="PROSITE" id="PS51198"/>
    </source>
</evidence>
<dbReference type="GO" id="GO:0043138">
    <property type="term" value="F:3'-5' DNA helicase activity"/>
    <property type="evidence" value="ECO:0007669"/>
    <property type="project" value="UniProtKB-EC"/>
</dbReference>
<dbReference type="InterPro" id="IPR014017">
    <property type="entry name" value="DNA_helicase_UvrD-like_C"/>
</dbReference>
<comment type="catalytic activity">
    <reaction evidence="13">
        <text>ATP + H2O = ADP + phosphate + H(+)</text>
        <dbReference type="Rhea" id="RHEA:13065"/>
        <dbReference type="ChEBI" id="CHEBI:15377"/>
        <dbReference type="ChEBI" id="CHEBI:15378"/>
        <dbReference type="ChEBI" id="CHEBI:30616"/>
        <dbReference type="ChEBI" id="CHEBI:43474"/>
        <dbReference type="ChEBI" id="CHEBI:456216"/>
        <dbReference type="EC" id="5.6.2.4"/>
    </reaction>
</comment>
<keyword evidence="3" id="KW-0227">DNA damage</keyword>
<evidence type="ECO:0000256" key="5">
    <source>
        <dbReference type="ARBA" id="ARBA00022806"/>
    </source>
</evidence>
<evidence type="ECO:0000256" key="2">
    <source>
        <dbReference type="ARBA" id="ARBA00022741"/>
    </source>
</evidence>
<dbReference type="GO" id="GO:0016887">
    <property type="term" value="F:ATP hydrolysis activity"/>
    <property type="evidence" value="ECO:0007669"/>
    <property type="project" value="RHEA"/>
</dbReference>
<keyword evidence="2 14" id="KW-0547">Nucleotide-binding</keyword>
<dbReference type="GO" id="GO:0005829">
    <property type="term" value="C:cytosol"/>
    <property type="evidence" value="ECO:0007669"/>
    <property type="project" value="TreeGrafter"/>
</dbReference>
<evidence type="ECO:0000256" key="8">
    <source>
        <dbReference type="ARBA" id="ARBA00023125"/>
    </source>
</evidence>
<keyword evidence="10" id="KW-0413">Isomerase</keyword>
<dbReference type="GO" id="GO:0005524">
    <property type="term" value="F:ATP binding"/>
    <property type="evidence" value="ECO:0007669"/>
    <property type="project" value="UniProtKB-UniRule"/>
</dbReference>
<evidence type="ECO:0000313" key="16">
    <source>
        <dbReference type="EMBL" id="CCV65041.1"/>
    </source>
</evidence>
<dbReference type="InterPro" id="IPR011604">
    <property type="entry name" value="PDDEXK-like_dom_sf"/>
</dbReference>
<dbReference type="SUPFAM" id="SSF52540">
    <property type="entry name" value="P-loop containing nucleoside triphosphate hydrolases"/>
    <property type="match status" value="1"/>
</dbReference>
<keyword evidence="6" id="KW-0269">Exonuclease</keyword>
<dbReference type="KEGG" id="abra:BN85300200"/>
<dbReference type="GO" id="GO:0033202">
    <property type="term" value="C:DNA helicase complex"/>
    <property type="evidence" value="ECO:0007669"/>
    <property type="project" value="TreeGrafter"/>
</dbReference>
<keyword evidence="1" id="KW-0540">Nuclease</keyword>
<reference evidence="16 17" key="1">
    <citation type="journal article" date="2013" name="J. Mol. Microbiol. Biotechnol.">
        <title>Analysis of the Complete Genomes of Acholeplasma brassicae , A. palmae and A. laidlawii and Their Comparison to the Obligate Parasites from ' Candidatus Phytoplasma'.</title>
        <authorList>
            <person name="Kube M."/>
            <person name="Siewert C."/>
            <person name="Migdoll A.M."/>
            <person name="Duduk B."/>
            <person name="Holz S."/>
            <person name="Rabus R."/>
            <person name="Seemuller E."/>
            <person name="Mitrovic J."/>
            <person name="Muller I."/>
            <person name="Buttner C."/>
            <person name="Reinhardt R."/>
        </authorList>
    </citation>
    <scope>NUCLEOTIDE SEQUENCE [LARGE SCALE GENOMIC DNA]</scope>
    <source>
        <strain evidence="17">0502</strain>
    </source>
</reference>
<dbReference type="AlphaFoldDB" id="U4KM42"/>
<dbReference type="GO" id="GO:0004527">
    <property type="term" value="F:exonuclease activity"/>
    <property type="evidence" value="ECO:0007669"/>
    <property type="project" value="UniProtKB-KW"/>
</dbReference>
<keyword evidence="17" id="KW-1185">Reference proteome</keyword>
<dbReference type="Proteomes" id="UP000032737">
    <property type="component" value="Chromosome"/>
</dbReference>
<evidence type="ECO:0000256" key="6">
    <source>
        <dbReference type="ARBA" id="ARBA00022839"/>
    </source>
</evidence>